<comment type="caution">
    <text evidence="2">The sequence shown here is derived from an EMBL/GenBank/DDBJ whole genome shotgun (WGS) entry which is preliminary data.</text>
</comment>
<gene>
    <name evidence="2" type="ORF">CAL29_25695</name>
</gene>
<reference evidence="3" key="1">
    <citation type="submission" date="2017-05" db="EMBL/GenBank/DDBJ databases">
        <title>Complete and WGS of Bordetella genogroups.</title>
        <authorList>
            <person name="Spilker T."/>
            <person name="Lipuma J."/>
        </authorList>
    </citation>
    <scope>NUCLEOTIDE SEQUENCE [LARGE SCALE GENOMIC DNA]</scope>
    <source>
        <strain evidence="3">AU16122</strain>
    </source>
</reference>
<dbReference type="OrthoDB" id="8636442at2"/>
<dbReference type="RefSeq" id="WP_094855726.1">
    <property type="nucleotide sequence ID" value="NZ_NEVM01000005.1"/>
</dbReference>
<dbReference type="EMBL" id="NEVM01000005">
    <property type="protein sequence ID" value="OZI31315.1"/>
    <property type="molecule type" value="Genomic_DNA"/>
</dbReference>
<dbReference type="AlphaFoldDB" id="A0A261S2A9"/>
<accession>A0A261S2A9</accession>
<name>A0A261S2A9_9BORD</name>
<organism evidence="2 3">
    <name type="scientific">Bordetella genomosp. 10</name>
    <dbReference type="NCBI Taxonomy" id="1416804"/>
    <lineage>
        <taxon>Bacteria</taxon>
        <taxon>Pseudomonadati</taxon>
        <taxon>Pseudomonadota</taxon>
        <taxon>Betaproteobacteria</taxon>
        <taxon>Burkholderiales</taxon>
        <taxon>Alcaligenaceae</taxon>
        <taxon>Bordetella</taxon>
    </lineage>
</organism>
<evidence type="ECO:0000256" key="1">
    <source>
        <dbReference type="SAM" id="MobiDB-lite"/>
    </source>
</evidence>
<evidence type="ECO:0000313" key="3">
    <source>
        <dbReference type="Proteomes" id="UP000216020"/>
    </source>
</evidence>
<evidence type="ECO:0000313" key="2">
    <source>
        <dbReference type="EMBL" id="OZI31315.1"/>
    </source>
</evidence>
<dbReference type="Proteomes" id="UP000216020">
    <property type="component" value="Unassembled WGS sequence"/>
</dbReference>
<proteinExistence type="predicted"/>
<protein>
    <submittedName>
        <fullName evidence="2">Uncharacterized protein</fullName>
    </submittedName>
</protein>
<sequence>MSHPNPPQRPTGLSGQEEEDLRAREKGYDDEASALPEPDPDARAPSDPPAPSLARRRPLLDAEKGGLLPSRGTVAPPLDDPDEDDPGPADS</sequence>
<feature type="compositionally biased region" description="Acidic residues" evidence="1">
    <location>
        <begin position="79"/>
        <end position="91"/>
    </location>
</feature>
<feature type="region of interest" description="Disordered" evidence="1">
    <location>
        <begin position="1"/>
        <end position="91"/>
    </location>
</feature>
<keyword evidence="3" id="KW-1185">Reference proteome</keyword>